<accession>Q1PPY0</accession>
<evidence type="ECO:0000313" key="2">
    <source>
        <dbReference type="EMBL" id="ABE28387.1"/>
    </source>
</evidence>
<proteinExistence type="predicted"/>
<keyword evidence="1" id="KW-1133">Transmembrane helix</keyword>
<keyword evidence="1" id="KW-0472">Membrane</keyword>
<dbReference type="AlphaFoldDB" id="Q1PPY0"/>
<organism evidence="2">
    <name type="scientific">Euplotes aediculatus</name>
    <name type="common">Ciliate</name>
    <dbReference type="NCBI Taxonomy" id="5940"/>
    <lineage>
        <taxon>Eukaryota</taxon>
        <taxon>Sar</taxon>
        <taxon>Alveolata</taxon>
        <taxon>Ciliophora</taxon>
        <taxon>Intramacronucleata</taxon>
        <taxon>Spirotrichea</taxon>
        <taxon>Hypotrichia</taxon>
        <taxon>Euplotida</taxon>
        <taxon>Euplotidae</taxon>
        <taxon>Euplotes</taxon>
    </lineage>
</organism>
<gene>
    <name evidence="2" type="primary">em1-tg3-2</name>
</gene>
<name>Q1PPY0_EUPAE</name>
<sequence>MNQIGRRKSLLLSDFQMVSFVLYFLQFFYLQLLLYNYASILPARGV</sequence>
<reference evidence="2" key="1">
    <citation type="submission" date="2005-12" db="EMBL/GenBank/DDBJ databases">
        <authorList>
            <person name="Liang X."/>
            <person name="Lv J."/>
            <person name="Zhang X."/>
            <person name="Qin P."/>
            <person name="Yang T."/>
        </authorList>
    </citation>
    <scope>NUCLEOTIDE SEQUENCE</scope>
</reference>
<feature type="transmembrane region" description="Helical" evidence="1">
    <location>
        <begin position="20"/>
        <end position="38"/>
    </location>
</feature>
<evidence type="ECO:0000256" key="1">
    <source>
        <dbReference type="SAM" id="Phobius"/>
    </source>
</evidence>
<protein>
    <submittedName>
        <fullName evidence="2">Em1-tg3-2</fullName>
    </submittedName>
</protein>
<dbReference type="EMBL" id="DQ345306">
    <property type="protein sequence ID" value="ABE28387.1"/>
    <property type="molecule type" value="Genomic_DNA"/>
</dbReference>
<keyword evidence="1" id="KW-0812">Transmembrane</keyword>